<feature type="transmembrane region" description="Helical" evidence="11">
    <location>
        <begin position="167"/>
        <end position="186"/>
    </location>
</feature>
<dbReference type="Pfam" id="PF01613">
    <property type="entry name" value="Flavin_Reduct"/>
    <property type="match status" value="1"/>
</dbReference>
<feature type="region of interest" description="Disordered" evidence="10">
    <location>
        <begin position="592"/>
        <end position="659"/>
    </location>
</feature>
<dbReference type="CDD" id="cd17321">
    <property type="entry name" value="MFS_MMR_MDR_like"/>
    <property type="match status" value="1"/>
</dbReference>
<evidence type="ECO:0000259" key="12">
    <source>
        <dbReference type="PROSITE" id="PS50850"/>
    </source>
</evidence>
<feature type="compositionally biased region" description="Basic and acidic residues" evidence="10">
    <location>
        <begin position="690"/>
        <end position="708"/>
    </location>
</feature>
<keyword evidence="8 11" id="KW-0472">Membrane</keyword>
<dbReference type="PANTHER" id="PTHR42718:SF47">
    <property type="entry name" value="METHYL VIOLOGEN RESISTANCE PROTEIN SMVA"/>
    <property type="match status" value="1"/>
</dbReference>
<dbReference type="SUPFAM" id="SSF103473">
    <property type="entry name" value="MFS general substrate transporter"/>
    <property type="match status" value="1"/>
</dbReference>
<feature type="transmembrane region" description="Helical" evidence="11">
    <location>
        <begin position="388"/>
        <end position="412"/>
    </location>
</feature>
<evidence type="ECO:0000256" key="6">
    <source>
        <dbReference type="ARBA" id="ARBA00023015"/>
    </source>
</evidence>
<keyword evidence="3" id="KW-1003">Cell membrane</keyword>
<dbReference type="OrthoDB" id="2441642at2759"/>
<keyword evidence="5 11" id="KW-1133">Transmembrane helix</keyword>
<evidence type="ECO:0000256" key="11">
    <source>
        <dbReference type="SAM" id="Phobius"/>
    </source>
</evidence>
<feature type="transmembrane region" description="Helical" evidence="11">
    <location>
        <begin position="444"/>
        <end position="470"/>
    </location>
</feature>
<feature type="region of interest" description="Disordered" evidence="10">
    <location>
        <begin position="674"/>
        <end position="712"/>
    </location>
</feature>
<dbReference type="InterPro" id="IPR036259">
    <property type="entry name" value="MFS_trans_sf"/>
</dbReference>
<feature type="transmembrane region" description="Helical" evidence="11">
    <location>
        <begin position="562"/>
        <end position="582"/>
    </location>
</feature>
<keyword evidence="7" id="KW-0238">DNA-binding</keyword>
<dbReference type="Pfam" id="PF07690">
    <property type="entry name" value="MFS_1"/>
    <property type="match status" value="1"/>
</dbReference>
<feature type="transmembrane region" description="Helical" evidence="11">
    <location>
        <begin position="354"/>
        <end position="376"/>
    </location>
</feature>
<keyword evidence="4 11" id="KW-0812">Transmembrane</keyword>
<feature type="transmembrane region" description="Helical" evidence="11">
    <location>
        <begin position="225"/>
        <end position="250"/>
    </location>
</feature>
<feature type="transmembrane region" description="Helical" evidence="11">
    <location>
        <begin position="256"/>
        <end position="277"/>
    </location>
</feature>
<protein>
    <recommendedName>
        <fullName evidence="12">Major facilitator superfamily (MFS) profile domain-containing protein</fullName>
    </recommendedName>
</protein>
<dbReference type="InterPro" id="IPR011701">
    <property type="entry name" value="MFS"/>
</dbReference>
<dbReference type="Gene3D" id="3.40.50.2300">
    <property type="match status" value="1"/>
</dbReference>
<dbReference type="GO" id="GO:0005886">
    <property type="term" value="C:plasma membrane"/>
    <property type="evidence" value="ECO:0007669"/>
    <property type="project" value="UniProtKB-SubCell"/>
</dbReference>
<dbReference type="SUPFAM" id="SSF53822">
    <property type="entry name" value="Periplasmic binding protein-like I"/>
    <property type="match status" value="1"/>
</dbReference>
<comment type="subcellular location">
    <subcellularLocation>
        <location evidence="1">Cell membrane</location>
        <topology evidence="1">Multi-pass membrane protein</topology>
    </subcellularLocation>
</comment>
<dbReference type="Proteomes" id="UP001151287">
    <property type="component" value="Unassembled WGS sequence"/>
</dbReference>
<dbReference type="PANTHER" id="PTHR42718">
    <property type="entry name" value="MAJOR FACILITATOR SUPERFAMILY MULTIDRUG TRANSPORTER MFSC"/>
    <property type="match status" value="1"/>
</dbReference>
<evidence type="ECO:0000256" key="3">
    <source>
        <dbReference type="ARBA" id="ARBA00022475"/>
    </source>
</evidence>
<feature type="transmembrane region" description="Helical" evidence="11">
    <location>
        <begin position="491"/>
        <end position="510"/>
    </location>
</feature>
<proteinExistence type="predicted"/>
<dbReference type="AlphaFoldDB" id="A0A9Q0BYR5"/>
<evidence type="ECO:0000256" key="4">
    <source>
        <dbReference type="ARBA" id="ARBA00022692"/>
    </source>
</evidence>
<feature type="transmembrane region" description="Helical" evidence="11">
    <location>
        <begin position="419"/>
        <end position="438"/>
    </location>
</feature>
<feature type="compositionally biased region" description="Basic and acidic residues" evidence="10">
    <location>
        <begin position="639"/>
        <end position="659"/>
    </location>
</feature>
<dbReference type="InterPro" id="IPR028082">
    <property type="entry name" value="Peripla_BP_I"/>
</dbReference>
<dbReference type="InterPro" id="IPR002563">
    <property type="entry name" value="Flavin_Rdtase-like_dom"/>
</dbReference>
<evidence type="ECO:0000256" key="10">
    <source>
        <dbReference type="SAM" id="MobiDB-lite"/>
    </source>
</evidence>
<feature type="transmembrane region" description="Helical" evidence="11">
    <location>
        <begin position="136"/>
        <end position="155"/>
    </location>
</feature>
<accession>A0A9Q0BYR5</accession>
<evidence type="ECO:0000256" key="7">
    <source>
        <dbReference type="ARBA" id="ARBA00023125"/>
    </source>
</evidence>
<name>A0A9Q0BYR5_9POAL</name>
<dbReference type="Gene3D" id="2.30.110.10">
    <property type="entry name" value="Electron Transport, Fmn-binding Protein, Chain A"/>
    <property type="match status" value="1"/>
</dbReference>
<evidence type="ECO:0000313" key="13">
    <source>
        <dbReference type="EMBL" id="KAJ1683415.1"/>
    </source>
</evidence>
<dbReference type="EMBL" id="JAMQYH010000226">
    <property type="protein sequence ID" value="KAJ1683415.1"/>
    <property type="molecule type" value="Genomic_DNA"/>
</dbReference>
<keyword evidence="14" id="KW-1185">Reference proteome</keyword>
<dbReference type="Pfam" id="PF13377">
    <property type="entry name" value="Peripla_BP_3"/>
    <property type="match status" value="1"/>
</dbReference>
<dbReference type="GO" id="GO:0003677">
    <property type="term" value="F:DNA binding"/>
    <property type="evidence" value="ECO:0007669"/>
    <property type="project" value="UniProtKB-KW"/>
</dbReference>
<dbReference type="Gene3D" id="1.20.1720.10">
    <property type="entry name" value="Multidrug resistance protein D"/>
    <property type="match status" value="1"/>
</dbReference>
<keyword evidence="2" id="KW-0813">Transport</keyword>
<dbReference type="SUPFAM" id="SSF50475">
    <property type="entry name" value="FMN-binding split barrel"/>
    <property type="match status" value="1"/>
</dbReference>
<feature type="domain" description="Major facilitator superfamily (MFS) profile" evidence="12">
    <location>
        <begin position="101"/>
        <end position="586"/>
    </location>
</feature>
<feature type="compositionally biased region" description="Basic and acidic residues" evidence="10">
    <location>
        <begin position="598"/>
        <end position="617"/>
    </location>
</feature>
<evidence type="ECO:0000256" key="5">
    <source>
        <dbReference type="ARBA" id="ARBA00022989"/>
    </source>
</evidence>
<sequence>MALGVLQACRRASKDVPGDVRVVGVDGLPLGALVSPTLTTLAVDLDAVAREALDLALGMLAGELPRSGAAVQRTVRHRLLVRESASVPNVATGSRARRFAALAVLMLPVLLISVDNTVLSFALPSISRALDPDATTQLWIVDAYPLVLAGLLVVMGSIGDRIGRRRILVVGATGFALLSVAAAFATDAWMLVAARIAMGVFGAMLMPATLSIIRNVFTDAGERRMALAVWSTMFAAGNALGPLVGGVLLAHFHWGSVFLVAVPILVLMLVGVPFFVPESRDPAPGPVDVPSMLLSLGALGPVAWAIKSVVHPEERGLAIAMLAVGVVCGIAFVRRQLRSRTPMLDMTLFRSTAFTGSVLMNLAAMFSLTGFLFFIAQHLQLVAGLDPFTSGVVLIPGSVLTIVAGLVVVPIVARVAPRWVVAVALLFSAAAYAMVAVLGHHATVVALGFAFVLLGIGIGASETVTNDLIISTAPADKAGAASALSETAYEIGAVLGTAVLGTILATAYRAHVAVPDGLSSTAHTAAQETLGGAVSAAADLGGSAGEALLASARAAFDSGVTITGSVAAVLMVVAAFGAVVMLRRRSYVGTWPRCARSTPDDRNDHDHDARRAREPRRGLQVRLPGPPRRRRRDHRRGARRPDRAHGVERGERGDRPAGARLLAVDELRVRRRRPRRPDLRRAPRRLARRRTGEAVREHREPRRGRPDLGDAALGDRYLPGAATALRCRPLSTTPIGSSTVVVAEVLDIVLGLERGEPLVYHNREFHSLTDRSRLS</sequence>
<dbReference type="PROSITE" id="PS50850">
    <property type="entry name" value="MFS"/>
    <property type="match status" value="1"/>
</dbReference>
<keyword evidence="9" id="KW-0804">Transcription</keyword>
<evidence type="ECO:0000256" key="2">
    <source>
        <dbReference type="ARBA" id="ARBA00022448"/>
    </source>
</evidence>
<organism evidence="13 14">
    <name type="scientific">Rhynchospora breviuscula</name>
    <dbReference type="NCBI Taxonomy" id="2022672"/>
    <lineage>
        <taxon>Eukaryota</taxon>
        <taxon>Viridiplantae</taxon>
        <taxon>Streptophyta</taxon>
        <taxon>Embryophyta</taxon>
        <taxon>Tracheophyta</taxon>
        <taxon>Spermatophyta</taxon>
        <taxon>Magnoliopsida</taxon>
        <taxon>Liliopsida</taxon>
        <taxon>Poales</taxon>
        <taxon>Cyperaceae</taxon>
        <taxon>Cyperoideae</taxon>
        <taxon>Rhynchosporeae</taxon>
        <taxon>Rhynchospora</taxon>
    </lineage>
</organism>
<evidence type="ECO:0000256" key="9">
    <source>
        <dbReference type="ARBA" id="ARBA00023163"/>
    </source>
</evidence>
<feature type="transmembrane region" description="Helical" evidence="11">
    <location>
        <begin position="289"/>
        <end position="310"/>
    </location>
</feature>
<feature type="transmembrane region" description="Helical" evidence="11">
    <location>
        <begin position="316"/>
        <end position="333"/>
    </location>
</feature>
<keyword evidence="6" id="KW-0805">Transcription regulation</keyword>
<dbReference type="GO" id="GO:0010181">
    <property type="term" value="F:FMN binding"/>
    <property type="evidence" value="ECO:0007669"/>
    <property type="project" value="InterPro"/>
</dbReference>
<feature type="compositionally biased region" description="Basic residues" evidence="10">
    <location>
        <begin position="627"/>
        <end position="638"/>
    </location>
</feature>
<evidence type="ECO:0000313" key="14">
    <source>
        <dbReference type="Proteomes" id="UP001151287"/>
    </source>
</evidence>
<evidence type="ECO:0000256" key="1">
    <source>
        <dbReference type="ARBA" id="ARBA00004651"/>
    </source>
</evidence>
<dbReference type="Gene3D" id="1.20.1250.20">
    <property type="entry name" value="MFS general substrate transporter like domains"/>
    <property type="match status" value="1"/>
</dbReference>
<dbReference type="GO" id="GO:0022857">
    <property type="term" value="F:transmembrane transporter activity"/>
    <property type="evidence" value="ECO:0007669"/>
    <property type="project" value="InterPro"/>
</dbReference>
<feature type="transmembrane region" description="Helical" evidence="11">
    <location>
        <begin position="99"/>
        <end position="124"/>
    </location>
</feature>
<dbReference type="InterPro" id="IPR020846">
    <property type="entry name" value="MFS_dom"/>
</dbReference>
<dbReference type="InterPro" id="IPR046335">
    <property type="entry name" value="LacI/GalR-like_sensor"/>
</dbReference>
<feature type="transmembrane region" description="Helical" evidence="11">
    <location>
        <begin position="192"/>
        <end position="213"/>
    </location>
</feature>
<gene>
    <name evidence="13" type="ORF">LUZ63_021367</name>
</gene>
<reference evidence="13" key="1">
    <citation type="journal article" date="2022" name="Cell">
        <title>Repeat-based holocentromeres influence genome architecture and karyotype evolution.</title>
        <authorList>
            <person name="Hofstatter P.G."/>
            <person name="Thangavel G."/>
            <person name="Lux T."/>
            <person name="Neumann P."/>
            <person name="Vondrak T."/>
            <person name="Novak P."/>
            <person name="Zhang M."/>
            <person name="Costa L."/>
            <person name="Castellani M."/>
            <person name="Scott A."/>
            <person name="Toegelov H."/>
            <person name="Fuchs J."/>
            <person name="Mata-Sucre Y."/>
            <person name="Dias Y."/>
            <person name="Vanzela A.L.L."/>
            <person name="Huettel B."/>
            <person name="Almeida C.C.S."/>
            <person name="Simkova H."/>
            <person name="Souza G."/>
            <person name="Pedrosa-Harand A."/>
            <person name="Macas J."/>
            <person name="Mayer K.F.X."/>
            <person name="Houben A."/>
            <person name="Marques A."/>
        </authorList>
    </citation>
    <scope>NUCLEOTIDE SEQUENCE</scope>
    <source>
        <strain evidence="13">RhyBre1mFocal</strain>
    </source>
</reference>
<comment type="caution">
    <text evidence="13">The sequence shown here is derived from an EMBL/GenBank/DDBJ whole genome shotgun (WGS) entry which is preliminary data.</text>
</comment>
<dbReference type="InterPro" id="IPR012349">
    <property type="entry name" value="Split_barrel_FMN-bd"/>
</dbReference>
<evidence type="ECO:0000256" key="8">
    <source>
        <dbReference type="ARBA" id="ARBA00023136"/>
    </source>
</evidence>